<dbReference type="AlphaFoldDB" id="A0A926RXS3"/>
<dbReference type="InterPro" id="IPR045039">
    <property type="entry name" value="NSI-like"/>
</dbReference>
<dbReference type="CDD" id="cd04301">
    <property type="entry name" value="NAT_SF"/>
    <property type="match status" value="1"/>
</dbReference>
<dbReference type="PROSITE" id="PS51186">
    <property type="entry name" value="GNAT"/>
    <property type="match status" value="1"/>
</dbReference>
<dbReference type="RefSeq" id="WP_191158044.1">
    <property type="nucleotide sequence ID" value="NZ_JACXAI010000010.1"/>
</dbReference>
<protein>
    <submittedName>
        <fullName evidence="4">GNAT family N-acetyltransferase</fullName>
    </submittedName>
</protein>
<comment type="caution">
    <text evidence="4">The sequence shown here is derived from an EMBL/GenBank/DDBJ whole genome shotgun (WGS) entry which is preliminary data.</text>
</comment>
<sequence length="135" mass="15428">MEVEYKAKLPEKEEFIKLHQTTGWNAKGLYTNDQLFKAICNSWYAVSVYKGGELIAFGRIISDGIYQTLICDVMVDPFYQNQGIGKGVIENLLFKCKQEEIKWVQLFSANGKQDFYKKFGFVARDSASPGMSLFL</sequence>
<dbReference type="Pfam" id="PF13508">
    <property type="entry name" value="Acetyltransf_7"/>
    <property type="match status" value="1"/>
</dbReference>
<evidence type="ECO:0000256" key="1">
    <source>
        <dbReference type="ARBA" id="ARBA00022679"/>
    </source>
</evidence>
<evidence type="ECO:0000313" key="5">
    <source>
        <dbReference type="Proteomes" id="UP000626844"/>
    </source>
</evidence>
<organism evidence="4 5">
    <name type="scientific">Metabacillus arenae</name>
    <dbReference type="NCBI Taxonomy" id="2771434"/>
    <lineage>
        <taxon>Bacteria</taxon>
        <taxon>Bacillati</taxon>
        <taxon>Bacillota</taxon>
        <taxon>Bacilli</taxon>
        <taxon>Bacillales</taxon>
        <taxon>Bacillaceae</taxon>
        <taxon>Metabacillus</taxon>
    </lineage>
</organism>
<dbReference type="SUPFAM" id="SSF55729">
    <property type="entry name" value="Acyl-CoA N-acyltransferases (Nat)"/>
    <property type="match status" value="1"/>
</dbReference>
<gene>
    <name evidence="4" type="ORF">IC621_09415</name>
</gene>
<reference evidence="4" key="1">
    <citation type="submission" date="2020-09" db="EMBL/GenBank/DDBJ databases">
        <title>A novel bacterium of genus Bacillus, isolated from South China Sea.</title>
        <authorList>
            <person name="Huang H."/>
            <person name="Mo K."/>
            <person name="Hu Y."/>
        </authorList>
    </citation>
    <scope>NUCLEOTIDE SEQUENCE</scope>
    <source>
        <strain evidence="4">IB182487</strain>
    </source>
</reference>
<dbReference type="Proteomes" id="UP000626844">
    <property type="component" value="Unassembled WGS sequence"/>
</dbReference>
<evidence type="ECO:0000313" key="4">
    <source>
        <dbReference type="EMBL" id="MBD1380447.1"/>
    </source>
</evidence>
<dbReference type="GO" id="GO:0008080">
    <property type="term" value="F:N-acetyltransferase activity"/>
    <property type="evidence" value="ECO:0007669"/>
    <property type="project" value="InterPro"/>
</dbReference>
<dbReference type="InterPro" id="IPR016181">
    <property type="entry name" value="Acyl_CoA_acyltransferase"/>
</dbReference>
<proteinExistence type="predicted"/>
<dbReference type="EMBL" id="JACXAI010000010">
    <property type="protein sequence ID" value="MBD1380447.1"/>
    <property type="molecule type" value="Genomic_DNA"/>
</dbReference>
<keyword evidence="5" id="KW-1185">Reference proteome</keyword>
<accession>A0A926RXS3</accession>
<keyword evidence="2" id="KW-0012">Acyltransferase</keyword>
<dbReference type="Gene3D" id="3.40.630.30">
    <property type="match status" value="1"/>
</dbReference>
<dbReference type="InterPro" id="IPR000182">
    <property type="entry name" value="GNAT_dom"/>
</dbReference>
<dbReference type="GO" id="GO:0005737">
    <property type="term" value="C:cytoplasm"/>
    <property type="evidence" value="ECO:0007669"/>
    <property type="project" value="TreeGrafter"/>
</dbReference>
<keyword evidence="1" id="KW-0808">Transferase</keyword>
<name>A0A926RXS3_9BACI</name>
<evidence type="ECO:0000259" key="3">
    <source>
        <dbReference type="PROSITE" id="PS51186"/>
    </source>
</evidence>
<evidence type="ECO:0000256" key="2">
    <source>
        <dbReference type="ARBA" id="ARBA00023315"/>
    </source>
</evidence>
<feature type="domain" description="N-acetyltransferase" evidence="3">
    <location>
        <begin position="7"/>
        <end position="135"/>
    </location>
</feature>
<dbReference type="PANTHER" id="PTHR43626">
    <property type="entry name" value="ACYL-COA N-ACYLTRANSFERASE"/>
    <property type="match status" value="1"/>
</dbReference>
<dbReference type="PANTHER" id="PTHR43626:SF4">
    <property type="entry name" value="GCN5-RELATED N-ACETYLTRANSFERASE 2, CHLOROPLASTIC"/>
    <property type="match status" value="1"/>
</dbReference>